<name>A7ASZ4_BABBO</name>
<gene>
    <name evidence="2" type="ORF">BBOV_II000950</name>
</gene>
<sequence length="157" mass="18675">MIDLTCEIDEIDYELFDVHESFRHLNDICFDQSLSAVVLSWSKKMTVSAGRCRFKENRYCEIILSEPILKYRSAKECEETLLHEMIHAYLFLTKKSKTLNAHGKVSVYVGWNISQDFIWHMNRVNDITGLNVDIYHNFIDEVEYNRRHVWRCSVSYL</sequence>
<dbReference type="PANTHER" id="PTHR21220">
    <property type="entry name" value="DNA-DEPENDENT METALLOPROTEASE SPRTN"/>
    <property type="match status" value="1"/>
</dbReference>
<dbReference type="InterPro" id="IPR044245">
    <property type="entry name" value="Spartan"/>
</dbReference>
<dbReference type="GO" id="GO:0003697">
    <property type="term" value="F:single-stranded DNA binding"/>
    <property type="evidence" value="ECO:0007669"/>
    <property type="project" value="InterPro"/>
</dbReference>
<evidence type="ECO:0000313" key="3">
    <source>
        <dbReference type="Proteomes" id="UP000002173"/>
    </source>
</evidence>
<dbReference type="VEuPathDB" id="PiroplasmaDB:BBOV_II000950"/>
<dbReference type="STRING" id="5865.A7ASZ4"/>
<accession>A7ASZ4</accession>
<dbReference type="GO" id="GO:0031593">
    <property type="term" value="F:polyubiquitin modification-dependent protein binding"/>
    <property type="evidence" value="ECO:0007669"/>
    <property type="project" value="TreeGrafter"/>
</dbReference>
<dbReference type="InterPro" id="IPR006640">
    <property type="entry name" value="SprT-like_domain"/>
</dbReference>
<dbReference type="PANTHER" id="PTHR21220:SF0">
    <property type="entry name" value="DNA-DEPENDENT METALLOPROTEASE SPRTN"/>
    <property type="match status" value="1"/>
</dbReference>
<reference evidence="2 3" key="1">
    <citation type="journal article" date="2007" name="PLoS Pathog.">
        <title>Genome sequence of Babesia bovis and comparative analysis of apicomplexan hemoprotozoa.</title>
        <authorList>
            <person name="Brayton K.A."/>
            <person name="Lau A.O.T."/>
            <person name="Herndon D.R."/>
            <person name="Hannick L."/>
            <person name="Kappmeyer L.S."/>
            <person name="Berens S.J."/>
            <person name="Bidwell S.L."/>
            <person name="Brown W.C."/>
            <person name="Crabtree J."/>
            <person name="Fadrosh D."/>
            <person name="Feldblum T."/>
            <person name="Forberger H.A."/>
            <person name="Haas B.J."/>
            <person name="Howell J.M."/>
            <person name="Khouri H."/>
            <person name="Koo H."/>
            <person name="Mann D.J."/>
            <person name="Norimine J."/>
            <person name="Paulsen I.T."/>
            <person name="Radune D."/>
            <person name="Ren Q."/>
            <person name="Smith R.K. Jr."/>
            <person name="Suarez C.E."/>
            <person name="White O."/>
            <person name="Wortman J.R."/>
            <person name="Knowles D.P. Jr."/>
            <person name="McElwain T.F."/>
            <person name="Nene V.M."/>
        </authorList>
    </citation>
    <scope>NUCLEOTIDE SEQUENCE [LARGE SCALE GENOMIC DNA]</scope>
    <source>
        <strain evidence="2">T2Bo</strain>
    </source>
</reference>
<dbReference type="GO" id="GO:0005634">
    <property type="term" value="C:nucleus"/>
    <property type="evidence" value="ECO:0007669"/>
    <property type="project" value="TreeGrafter"/>
</dbReference>
<organism evidence="2 3">
    <name type="scientific">Babesia bovis</name>
    <dbReference type="NCBI Taxonomy" id="5865"/>
    <lineage>
        <taxon>Eukaryota</taxon>
        <taxon>Sar</taxon>
        <taxon>Alveolata</taxon>
        <taxon>Apicomplexa</taxon>
        <taxon>Aconoidasida</taxon>
        <taxon>Piroplasmida</taxon>
        <taxon>Babesiidae</taxon>
        <taxon>Babesia</taxon>
    </lineage>
</organism>
<dbReference type="OMA" id="IWRCNGP"/>
<dbReference type="Pfam" id="PF10263">
    <property type="entry name" value="SprT-like"/>
    <property type="match status" value="1"/>
</dbReference>
<dbReference type="eggNOG" id="KOG3931">
    <property type="taxonomic scope" value="Eukaryota"/>
</dbReference>
<keyword evidence="3" id="KW-1185">Reference proteome</keyword>
<protein>
    <recommendedName>
        <fullName evidence="1">SprT-like domain-containing protein</fullName>
    </recommendedName>
</protein>
<dbReference type="InParanoid" id="A7ASZ4"/>
<evidence type="ECO:0000313" key="2">
    <source>
        <dbReference type="EMBL" id="EDO06055.1"/>
    </source>
</evidence>
<dbReference type="GO" id="GO:0004222">
    <property type="term" value="F:metalloendopeptidase activity"/>
    <property type="evidence" value="ECO:0007669"/>
    <property type="project" value="InterPro"/>
</dbReference>
<dbReference type="SMART" id="SM00731">
    <property type="entry name" value="SprT"/>
    <property type="match status" value="1"/>
</dbReference>
<dbReference type="EMBL" id="AAXT01000003">
    <property type="protein sequence ID" value="EDO06055.1"/>
    <property type="molecule type" value="Genomic_DNA"/>
</dbReference>
<proteinExistence type="predicted"/>
<dbReference type="AlphaFoldDB" id="A7ASZ4"/>
<dbReference type="Proteomes" id="UP000002173">
    <property type="component" value="Chromosome 2"/>
</dbReference>
<dbReference type="GO" id="GO:0006974">
    <property type="term" value="P:DNA damage response"/>
    <property type="evidence" value="ECO:0007669"/>
    <property type="project" value="InterPro"/>
</dbReference>
<evidence type="ECO:0000259" key="1">
    <source>
        <dbReference type="SMART" id="SM00731"/>
    </source>
</evidence>
<feature type="domain" description="SprT-like" evidence="1">
    <location>
        <begin position="16"/>
        <end position="157"/>
    </location>
</feature>
<comment type="caution">
    <text evidence="2">The sequence shown here is derived from an EMBL/GenBank/DDBJ whole genome shotgun (WGS) entry which is preliminary data.</text>
</comment>